<dbReference type="EMBL" id="QTTQ01000011">
    <property type="protein sequence ID" value="REE80329.1"/>
    <property type="molecule type" value="Genomic_DNA"/>
</dbReference>
<dbReference type="InterPro" id="IPR001882">
    <property type="entry name" value="Biotin_BS"/>
</dbReference>
<proteinExistence type="predicted"/>
<dbReference type="SUPFAM" id="SSF51230">
    <property type="entry name" value="Single hybrid motif"/>
    <property type="match status" value="1"/>
</dbReference>
<dbReference type="InterPro" id="IPR011053">
    <property type="entry name" value="Single_hybrid_motif"/>
</dbReference>
<feature type="domain" description="Lipoyl-binding" evidence="2">
    <location>
        <begin position="79"/>
        <end position="161"/>
    </location>
</feature>
<keyword evidence="1" id="KW-0092">Biotin</keyword>
<name>A0A3D9RKE0_9FLAO</name>
<sequence length="161" mass="17934">MENSFNVKINDSFEFNLKEYDTEKLDVLRLSKTKFHVISNNKSFVIDLKKSDFNHKNYIVSVNSNSYSIIIDNQLDTLIKQMGFSGGTSKKVNDIKAPMPGLILSVNVKEGQEVVKGETLLILEAMKMENAIGAPKDGFIKTINIKKGGTVEKGALMIEMA</sequence>
<evidence type="ECO:0000256" key="1">
    <source>
        <dbReference type="ARBA" id="ARBA00023267"/>
    </source>
</evidence>
<reference evidence="3 4" key="1">
    <citation type="submission" date="2018-08" db="EMBL/GenBank/DDBJ databases">
        <title>Genomic Encyclopedia of Type Strains, Phase III (KMG-III): the genomes of soil and plant-associated and newly described type strains.</title>
        <authorList>
            <person name="Whitman W."/>
        </authorList>
    </citation>
    <scope>NUCLEOTIDE SEQUENCE [LARGE SCALE GENOMIC DNA]</scope>
    <source>
        <strain evidence="3 4">325-5</strain>
    </source>
</reference>
<dbReference type="Gene3D" id="2.40.50.100">
    <property type="match status" value="1"/>
</dbReference>
<dbReference type="Pfam" id="PF00364">
    <property type="entry name" value="Biotin_lipoyl"/>
    <property type="match status" value="1"/>
</dbReference>
<dbReference type="PROSITE" id="PS00188">
    <property type="entry name" value="BIOTIN"/>
    <property type="match status" value="1"/>
</dbReference>
<evidence type="ECO:0000259" key="2">
    <source>
        <dbReference type="PROSITE" id="PS50968"/>
    </source>
</evidence>
<protein>
    <submittedName>
        <fullName evidence="3">Biotin-dependent enzyme</fullName>
    </submittedName>
</protein>
<dbReference type="RefSeq" id="WP_115880682.1">
    <property type="nucleotide sequence ID" value="NZ_QTTQ01000011.1"/>
</dbReference>
<keyword evidence="4" id="KW-1185">Reference proteome</keyword>
<comment type="caution">
    <text evidence="3">The sequence shown here is derived from an EMBL/GenBank/DDBJ whole genome shotgun (WGS) entry which is preliminary data.</text>
</comment>
<dbReference type="Proteomes" id="UP000256429">
    <property type="component" value="Unassembled WGS sequence"/>
</dbReference>
<dbReference type="AlphaFoldDB" id="A0A3D9RKE0"/>
<evidence type="ECO:0000313" key="3">
    <source>
        <dbReference type="EMBL" id="REE80329.1"/>
    </source>
</evidence>
<dbReference type="InterPro" id="IPR000089">
    <property type="entry name" value="Biotin_lipoyl"/>
</dbReference>
<dbReference type="PANTHER" id="PTHR45266:SF3">
    <property type="entry name" value="OXALOACETATE DECARBOXYLASE ALPHA CHAIN"/>
    <property type="match status" value="1"/>
</dbReference>
<dbReference type="OrthoDB" id="9812676at2"/>
<evidence type="ECO:0000313" key="4">
    <source>
        <dbReference type="Proteomes" id="UP000256429"/>
    </source>
</evidence>
<gene>
    <name evidence="3" type="ORF">BX611_1971</name>
</gene>
<dbReference type="PROSITE" id="PS50968">
    <property type="entry name" value="BIOTINYL_LIPOYL"/>
    <property type="match status" value="1"/>
</dbReference>
<dbReference type="CDD" id="cd06850">
    <property type="entry name" value="biotinyl_domain"/>
    <property type="match status" value="1"/>
</dbReference>
<dbReference type="PANTHER" id="PTHR45266">
    <property type="entry name" value="OXALOACETATE DECARBOXYLASE ALPHA CHAIN"/>
    <property type="match status" value="1"/>
</dbReference>
<organism evidence="3 4">
    <name type="scientific">Lutibacter oceani</name>
    <dbReference type="NCBI Taxonomy" id="1853311"/>
    <lineage>
        <taxon>Bacteria</taxon>
        <taxon>Pseudomonadati</taxon>
        <taxon>Bacteroidota</taxon>
        <taxon>Flavobacteriia</taxon>
        <taxon>Flavobacteriales</taxon>
        <taxon>Flavobacteriaceae</taxon>
        <taxon>Lutibacter</taxon>
    </lineage>
</organism>
<dbReference type="InterPro" id="IPR050709">
    <property type="entry name" value="Biotin_Carboxyl_Carrier/Decarb"/>
</dbReference>
<dbReference type="FunFam" id="2.40.50.100:FF:000003">
    <property type="entry name" value="Acetyl-CoA carboxylase biotin carboxyl carrier protein"/>
    <property type="match status" value="1"/>
</dbReference>
<accession>A0A3D9RKE0</accession>